<keyword evidence="2 4" id="KW-0067">ATP-binding</keyword>
<dbReference type="InterPro" id="IPR027417">
    <property type="entry name" value="P-loop_NTPase"/>
</dbReference>
<organism evidence="4 5">
    <name type="scientific">Undibacterium aquatile</name>
    <dbReference type="NCBI Taxonomy" id="1537398"/>
    <lineage>
        <taxon>Bacteria</taxon>
        <taxon>Pseudomonadati</taxon>
        <taxon>Pseudomonadota</taxon>
        <taxon>Betaproteobacteria</taxon>
        <taxon>Burkholderiales</taxon>
        <taxon>Oxalobacteraceae</taxon>
        <taxon>Undibacterium</taxon>
    </lineage>
</organism>
<evidence type="ECO:0000256" key="1">
    <source>
        <dbReference type="ARBA" id="ARBA00022741"/>
    </source>
</evidence>
<keyword evidence="5" id="KW-1185">Reference proteome</keyword>
<dbReference type="SUPFAM" id="SSF52540">
    <property type="entry name" value="P-loop containing nucleoside triphosphate hydrolases"/>
    <property type="match status" value="1"/>
</dbReference>
<dbReference type="EMBL" id="JACOFT010000002">
    <property type="protein sequence ID" value="MBC3811313.1"/>
    <property type="molecule type" value="Genomic_DNA"/>
</dbReference>
<dbReference type="GO" id="GO:0005524">
    <property type="term" value="F:ATP binding"/>
    <property type="evidence" value="ECO:0007669"/>
    <property type="project" value="UniProtKB-KW"/>
</dbReference>
<reference evidence="4 5" key="1">
    <citation type="submission" date="2020-08" db="EMBL/GenBank/DDBJ databases">
        <title>Novel species isolated from subtropical streams in China.</title>
        <authorList>
            <person name="Lu H."/>
        </authorList>
    </citation>
    <scope>NUCLEOTIDE SEQUENCE [LARGE SCALE GENOMIC DNA]</scope>
    <source>
        <strain evidence="4 5">CCTCC AB 2015119</strain>
    </source>
</reference>
<sequence>MCDEEGECKTDFLRLLAAELPYAAGNLTLLGVAQHVDVSAYRQQVFWIEPSATEYDEFTVEGFFSWQASRYAGFDQTVLLQLIEGLALEPHLFKQIQMLSSGTRRKVWIAAAFASGAALTLLDDPLAALDKSSALFVLSRMAALAQDGQRAMVVGDYQAPANVPLAARIDLGG</sequence>
<dbReference type="Pfam" id="PF00005">
    <property type="entry name" value="ABC_tran"/>
    <property type="match status" value="1"/>
</dbReference>
<proteinExistence type="predicted"/>
<evidence type="ECO:0000313" key="5">
    <source>
        <dbReference type="Proteomes" id="UP000637632"/>
    </source>
</evidence>
<keyword evidence="1" id="KW-0547">Nucleotide-binding</keyword>
<feature type="domain" description="ABC transporter" evidence="3">
    <location>
        <begin position="6"/>
        <end position="127"/>
    </location>
</feature>
<evidence type="ECO:0000256" key="2">
    <source>
        <dbReference type="ARBA" id="ARBA00022840"/>
    </source>
</evidence>
<comment type="caution">
    <text evidence="4">The sequence shown here is derived from an EMBL/GenBank/DDBJ whole genome shotgun (WGS) entry which is preliminary data.</text>
</comment>
<accession>A0ABR6XF20</accession>
<dbReference type="Proteomes" id="UP000637632">
    <property type="component" value="Unassembled WGS sequence"/>
</dbReference>
<dbReference type="InterPro" id="IPR003439">
    <property type="entry name" value="ABC_transporter-like_ATP-bd"/>
</dbReference>
<gene>
    <name evidence="4" type="ORF">H8K26_07645</name>
</gene>
<protein>
    <submittedName>
        <fullName evidence="4">ATP-binding cassette domain-containing protein</fullName>
    </submittedName>
</protein>
<evidence type="ECO:0000313" key="4">
    <source>
        <dbReference type="EMBL" id="MBC3811313.1"/>
    </source>
</evidence>
<dbReference type="PANTHER" id="PTHR43158">
    <property type="entry name" value="SKFA PEPTIDE EXPORT ATP-BINDING PROTEIN SKFE"/>
    <property type="match status" value="1"/>
</dbReference>
<dbReference type="Gene3D" id="3.40.50.300">
    <property type="entry name" value="P-loop containing nucleotide triphosphate hydrolases"/>
    <property type="match status" value="1"/>
</dbReference>
<name>A0ABR6XF20_9BURK</name>
<dbReference type="PANTHER" id="PTHR43158:SF2">
    <property type="entry name" value="SKFA PEPTIDE EXPORT ATP-BINDING PROTEIN SKFE"/>
    <property type="match status" value="1"/>
</dbReference>
<evidence type="ECO:0000259" key="3">
    <source>
        <dbReference type="Pfam" id="PF00005"/>
    </source>
</evidence>